<evidence type="ECO:0000313" key="5">
    <source>
        <dbReference type="Proteomes" id="UP000031876"/>
    </source>
</evidence>
<accession>A0A0B5NZ38</accession>
<proteinExistence type="predicted"/>
<evidence type="ECO:0000313" key="4">
    <source>
        <dbReference type="EMBL" id="QKH27552.1"/>
    </source>
</evidence>
<dbReference type="SMART" id="SM00849">
    <property type="entry name" value="Lactamase_B"/>
    <property type="match status" value="1"/>
</dbReference>
<name>A0A0B5NZ38_BACTU</name>
<dbReference type="PROSITE" id="PS51272">
    <property type="entry name" value="SLH"/>
    <property type="match status" value="3"/>
</dbReference>
<dbReference type="InterPro" id="IPR036866">
    <property type="entry name" value="RibonucZ/Hydroxyglut_hydro"/>
</dbReference>
<dbReference type="InterPro" id="IPR052159">
    <property type="entry name" value="Competence_DNA_uptake"/>
</dbReference>
<feature type="domain" description="SLH" evidence="2">
    <location>
        <begin position="143"/>
        <end position="206"/>
    </location>
</feature>
<dbReference type="KEGG" id="btw:BF38_3972"/>
<dbReference type="PANTHER" id="PTHR30619:SF7">
    <property type="entry name" value="BETA-LACTAMASE DOMAIN PROTEIN"/>
    <property type="match status" value="1"/>
</dbReference>
<dbReference type="Pfam" id="PF00395">
    <property type="entry name" value="SLH"/>
    <property type="match status" value="3"/>
</dbReference>
<dbReference type="CDD" id="cd07731">
    <property type="entry name" value="ComA-like_MBL-fold"/>
    <property type="match status" value="1"/>
</dbReference>
<dbReference type="InterPro" id="IPR001119">
    <property type="entry name" value="SLH_dom"/>
</dbReference>
<gene>
    <name evidence="3" type="ORF">BF38_3972</name>
    <name evidence="4" type="ORF">FOC89_27600</name>
</gene>
<dbReference type="Proteomes" id="UP000031876">
    <property type="component" value="Chromosome"/>
</dbReference>
<feature type="domain" description="SLH" evidence="2">
    <location>
        <begin position="89"/>
        <end position="142"/>
    </location>
</feature>
<reference evidence="3 5" key="1">
    <citation type="journal article" date="2015" name="Genome Announc.">
        <title>Complete genome sequences for 35 biothreat assay-relevant bacillus species.</title>
        <authorList>
            <person name="Johnson S.L."/>
            <person name="Daligault H.E."/>
            <person name="Davenport K.W."/>
            <person name="Jaissle J."/>
            <person name="Frey K.G."/>
            <person name="Ladner J.T."/>
            <person name="Broomall S.M."/>
            <person name="Bishop-Lilly K.A."/>
            <person name="Bruce D.C."/>
            <person name="Gibbons H.S."/>
            <person name="Coyne S.R."/>
            <person name="Lo C.C."/>
            <person name="Meincke L."/>
            <person name="Munk A.C."/>
            <person name="Koroleva G.I."/>
            <person name="Rosenzweig C.N."/>
            <person name="Palacios G.F."/>
            <person name="Redden C.L."/>
            <person name="Minogue T.D."/>
            <person name="Chain P.S."/>
        </authorList>
    </citation>
    <scope>NUCLEOTIDE SEQUENCE [LARGE SCALE GENOMIC DNA]</scope>
    <source>
        <strain evidence="3 5">HD1011</strain>
    </source>
</reference>
<evidence type="ECO:0000256" key="1">
    <source>
        <dbReference type="ARBA" id="ARBA00022729"/>
    </source>
</evidence>
<evidence type="ECO:0000259" key="2">
    <source>
        <dbReference type="PROSITE" id="PS51272"/>
    </source>
</evidence>
<dbReference type="EMBL" id="CP009335">
    <property type="protein sequence ID" value="AJG78697.1"/>
    <property type="molecule type" value="Genomic_DNA"/>
</dbReference>
<dbReference type="RefSeq" id="WP_000714660.1">
    <property type="nucleotide sequence ID" value="NZ_CP009335.1"/>
</dbReference>
<dbReference type="InterPro" id="IPR035681">
    <property type="entry name" value="ComA-like_MBL"/>
</dbReference>
<organism evidence="4 6">
    <name type="scientific">Bacillus thuringiensis</name>
    <dbReference type="NCBI Taxonomy" id="1428"/>
    <lineage>
        <taxon>Bacteria</taxon>
        <taxon>Bacillati</taxon>
        <taxon>Bacillota</taxon>
        <taxon>Bacilli</taxon>
        <taxon>Bacillales</taxon>
        <taxon>Bacillaceae</taxon>
        <taxon>Bacillus</taxon>
        <taxon>Bacillus cereus group</taxon>
    </lineage>
</organism>
<evidence type="ECO:0000313" key="3">
    <source>
        <dbReference type="EMBL" id="AJG78697.1"/>
    </source>
</evidence>
<dbReference type="AlphaFoldDB" id="A0A0B5NZ38"/>
<dbReference type="Pfam" id="PF00753">
    <property type="entry name" value="Lactamase_B"/>
    <property type="match status" value="1"/>
</dbReference>
<evidence type="ECO:0000313" key="6">
    <source>
        <dbReference type="Proteomes" id="UP000501107"/>
    </source>
</evidence>
<dbReference type="Gene3D" id="3.60.15.10">
    <property type="entry name" value="Ribonuclease Z/Hydroxyacylglutathione hydrolase-like"/>
    <property type="match status" value="1"/>
</dbReference>
<sequence length="461" mass="50319">MKKFSLLLTAFVMILTLFIPNLTSAKSFPDVQSNHWAIKEINYLSDKGIINGTPEGTFKPSDHVTRGQMALMLDLSLKLEKPSNYNHIFSDVAKGVYYYDSVHKLAHNNIVQRETNYFPDRSLTRAEMAVVLVKTFNLKPTGADVNFPDVPSNHWGYNYVKILAQNNITAGFPDGTFGPDVKVTREQFAAFLARVLEPSFRPGLPKPKGELEVHYINVGQGDATFIKSPSGETILIDGGNNGKGKVVANYLKGLGFQTIDYMIATHPDADHVGGLDEVLYAMNVKNIYAPKVSHTTQTFKDFLTAVANKGLTIKEAKSGITLPINGLNSQFLAPVKEYGNDLNEWSAVLKVTHGSKSFLFTGDAESKSEKDMVATYGSGLKSDVLKPGHHGSKTSSSQPFLDAVKPSIAVISAGAGNRYGHPTQETLAKLNAMSVKVYRTDLNGTVIINSDGSNISVRAER</sequence>
<reference evidence="4 6" key="2">
    <citation type="submission" date="2020-05" db="EMBL/GenBank/DDBJ databases">
        <title>FDA dAtabase for Regulatory Grade micrObial Sequences (FDA-ARGOS): Supporting development and validation of Infectious Disease Dx tests.</title>
        <authorList>
            <person name="Nelson B."/>
            <person name="Plummer A."/>
            <person name="Tallon L."/>
            <person name="Sadzewicz L."/>
            <person name="Zhao X."/>
            <person name="Vavikolanu K."/>
            <person name="Mehta A."/>
            <person name="Aluvathingal J."/>
            <person name="Nadendla S."/>
            <person name="Myers T."/>
            <person name="Yan Y."/>
            <person name="Sichtig H."/>
        </authorList>
    </citation>
    <scope>NUCLEOTIDE SEQUENCE [LARGE SCALE GENOMIC DNA]</scope>
    <source>
        <strain evidence="4 6">FDAARGOS_795</strain>
    </source>
</reference>
<dbReference type="Proteomes" id="UP000501107">
    <property type="component" value="Chromosome"/>
</dbReference>
<feature type="domain" description="SLH" evidence="2">
    <location>
        <begin position="24"/>
        <end position="87"/>
    </location>
</feature>
<dbReference type="EMBL" id="CP053980">
    <property type="protein sequence ID" value="QKH27552.1"/>
    <property type="molecule type" value="Genomic_DNA"/>
</dbReference>
<protein>
    <submittedName>
        <fullName evidence="3">Metallo-beta-lactamase superfamily protein</fullName>
    </submittedName>
    <submittedName>
        <fullName evidence="4">S-layer homology domain-containing protein</fullName>
    </submittedName>
</protein>
<dbReference type="SUPFAM" id="SSF56281">
    <property type="entry name" value="Metallo-hydrolase/oxidoreductase"/>
    <property type="match status" value="1"/>
</dbReference>
<dbReference type="InterPro" id="IPR001279">
    <property type="entry name" value="Metallo-B-lactamas"/>
</dbReference>
<dbReference type="PANTHER" id="PTHR30619">
    <property type="entry name" value="DNA INTERNALIZATION/COMPETENCE PROTEIN COMEC/REC2"/>
    <property type="match status" value="1"/>
</dbReference>
<keyword evidence="1" id="KW-0732">Signal</keyword>